<evidence type="ECO:0000256" key="1">
    <source>
        <dbReference type="ARBA" id="ARBA00004141"/>
    </source>
</evidence>
<comment type="caution">
    <text evidence="7">The sequence shown here is derived from an EMBL/GenBank/DDBJ whole genome shotgun (WGS) entry which is preliminary data.</text>
</comment>
<evidence type="ECO:0000256" key="6">
    <source>
        <dbReference type="SAM" id="Phobius"/>
    </source>
</evidence>
<name>A0ABV2TKA0_9RHOO</name>
<evidence type="ECO:0000313" key="8">
    <source>
        <dbReference type="Proteomes" id="UP001549691"/>
    </source>
</evidence>
<comment type="similarity">
    <text evidence="5">Belongs to the FNT transporter (TC 1.A.16) family.</text>
</comment>
<keyword evidence="8" id="KW-1185">Reference proteome</keyword>
<evidence type="ECO:0000256" key="3">
    <source>
        <dbReference type="ARBA" id="ARBA00022989"/>
    </source>
</evidence>
<dbReference type="PROSITE" id="PS01006">
    <property type="entry name" value="FORMATE_NITRITE_TP_2"/>
    <property type="match status" value="1"/>
</dbReference>
<proteinExistence type="inferred from homology"/>
<evidence type="ECO:0000256" key="4">
    <source>
        <dbReference type="ARBA" id="ARBA00023136"/>
    </source>
</evidence>
<dbReference type="InterPro" id="IPR024002">
    <property type="entry name" value="For/NO2_transpt_CS"/>
</dbReference>
<evidence type="ECO:0000313" key="7">
    <source>
        <dbReference type="EMBL" id="MET7014339.1"/>
    </source>
</evidence>
<keyword evidence="4 6" id="KW-0472">Membrane</keyword>
<dbReference type="InterPro" id="IPR023271">
    <property type="entry name" value="Aquaporin-like"/>
</dbReference>
<evidence type="ECO:0000256" key="5">
    <source>
        <dbReference type="ARBA" id="ARBA00049660"/>
    </source>
</evidence>
<dbReference type="Gene3D" id="1.20.1080.10">
    <property type="entry name" value="Glycerol uptake facilitator protein"/>
    <property type="match status" value="1"/>
</dbReference>
<sequence>MIDRSYVEKAAESGVRKFSLLQHDPGRYLTRSILAGMYLSIVLFTYWSLIQNLHDVSFGKVIASAFFGVGLTIIVFTNAELFTSNNMYLAVSSAEGQTSWGQSAVLWIACYLGNFIGALIVAGLLYGAGTLGSLPADHALYEGAMHKAHQAASVIFFKGILANWVVCLAVRLALRCKDDIAKIMVLILVVFIFLYLGFEHSIANMGTFSMSLLGNGQLALNDALYNLVFSTLGNIVGGVVFVGLPFAYINPVEDGSQL</sequence>
<feature type="transmembrane region" description="Helical" evidence="6">
    <location>
        <begin position="61"/>
        <end position="83"/>
    </location>
</feature>
<reference evidence="7 8" key="1">
    <citation type="submission" date="2024-07" db="EMBL/GenBank/DDBJ databases">
        <title>Uliginosibacterium flavum JJ3220;KACC:17644.</title>
        <authorList>
            <person name="Kim M.K."/>
        </authorList>
    </citation>
    <scope>NUCLEOTIDE SEQUENCE [LARGE SCALE GENOMIC DNA]</scope>
    <source>
        <strain evidence="7 8">KACC:17644</strain>
    </source>
</reference>
<comment type="subcellular location">
    <subcellularLocation>
        <location evidence="1">Membrane</location>
        <topology evidence="1">Multi-pass membrane protein</topology>
    </subcellularLocation>
</comment>
<dbReference type="PANTHER" id="PTHR30520">
    <property type="entry name" value="FORMATE TRANSPORTER-RELATED"/>
    <property type="match status" value="1"/>
</dbReference>
<feature type="transmembrane region" description="Helical" evidence="6">
    <location>
        <begin position="148"/>
        <end position="174"/>
    </location>
</feature>
<dbReference type="Pfam" id="PF01226">
    <property type="entry name" value="Form_Nir_trans"/>
    <property type="match status" value="1"/>
</dbReference>
<dbReference type="PANTHER" id="PTHR30520:SF8">
    <property type="entry name" value="NITRITE TRANSPORTER NIRC"/>
    <property type="match status" value="1"/>
</dbReference>
<keyword evidence="2 6" id="KW-0812">Transmembrane</keyword>
<feature type="transmembrane region" description="Helical" evidence="6">
    <location>
        <begin position="104"/>
        <end position="128"/>
    </location>
</feature>
<gene>
    <name evidence="7" type="ORF">ABXR19_09075</name>
</gene>
<keyword evidence="3 6" id="KW-1133">Transmembrane helix</keyword>
<protein>
    <submittedName>
        <fullName evidence="7">Formate/nitrite transporter family protein</fullName>
    </submittedName>
</protein>
<dbReference type="EMBL" id="JBEWZI010000008">
    <property type="protein sequence ID" value="MET7014339.1"/>
    <property type="molecule type" value="Genomic_DNA"/>
</dbReference>
<evidence type="ECO:0000256" key="2">
    <source>
        <dbReference type="ARBA" id="ARBA00022692"/>
    </source>
</evidence>
<feature type="transmembrane region" description="Helical" evidence="6">
    <location>
        <begin position="28"/>
        <end position="49"/>
    </location>
</feature>
<dbReference type="InterPro" id="IPR000292">
    <property type="entry name" value="For/NO2_transpt"/>
</dbReference>
<accession>A0ABV2TKA0</accession>
<feature type="transmembrane region" description="Helical" evidence="6">
    <location>
        <begin position="223"/>
        <end position="249"/>
    </location>
</feature>
<feature type="transmembrane region" description="Helical" evidence="6">
    <location>
        <begin position="183"/>
        <end position="203"/>
    </location>
</feature>
<dbReference type="Proteomes" id="UP001549691">
    <property type="component" value="Unassembled WGS sequence"/>
</dbReference>
<organism evidence="7 8">
    <name type="scientific">Uliginosibacterium flavum</name>
    <dbReference type="NCBI Taxonomy" id="1396831"/>
    <lineage>
        <taxon>Bacteria</taxon>
        <taxon>Pseudomonadati</taxon>
        <taxon>Pseudomonadota</taxon>
        <taxon>Betaproteobacteria</taxon>
        <taxon>Rhodocyclales</taxon>
        <taxon>Zoogloeaceae</taxon>
        <taxon>Uliginosibacterium</taxon>
    </lineage>
</organism>
<dbReference type="RefSeq" id="WP_354600801.1">
    <property type="nucleotide sequence ID" value="NZ_JBEWZI010000008.1"/>
</dbReference>